<dbReference type="EMBL" id="SLUI01000008">
    <property type="protein sequence ID" value="TCL36436.1"/>
    <property type="molecule type" value="Genomic_DNA"/>
</dbReference>
<comment type="caution">
    <text evidence="1">The sequence shown here is derived from an EMBL/GenBank/DDBJ whole genome shotgun (WGS) entry which is preliminary data.</text>
</comment>
<proteinExistence type="predicted"/>
<dbReference type="OrthoDB" id="1634011at2"/>
<name>A0A4R1PVV1_9FIRM</name>
<protein>
    <submittedName>
        <fullName evidence="1">Uncharacterized protein</fullName>
    </submittedName>
</protein>
<evidence type="ECO:0000313" key="2">
    <source>
        <dbReference type="Proteomes" id="UP000295063"/>
    </source>
</evidence>
<keyword evidence="2" id="KW-1185">Reference proteome</keyword>
<dbReference type="AlphaFoldDB" id="A0A4R1PVV1"/>
<gene>
    <name evidence="1" type="ORF">EV210_10874</name>
</gene>
<organism evidence="1 2">
    <name type="scientific">Anaerospora hongkongensis</name>
    <dbReference type="NCBI Taxonomy" id="244830"/>
    <lineage>
        <taxon>Bacteria</taxon>
        <taxon>Bacillati</taxon>
        <taxon>Bacillota</taxon>
        <taxon>Negativicutes</taxon>
        <taxon>Selenomonadales</taxon>
        <taxon>Sporomusaceae</taxon>
        <taxon>Anaerospora</taxon>
    </lineage>
</organism>
<accession>A0A4R1PVV1</accession>
<dbReference type="RefSeq" id="WP_132081071.1">
    <property type="nucleotide sequence ID" value="NZ_DAIMLW010000118.1"/>
</dbReference>
<sequence>MYKLIIGNVRISVMNDDIKREEATSAAKKAIAAASQRSKLLSHVEVNTGPNGLEVTTTEKIGAKVTRKTIKQSMLDGVYTSAREKFFPTSAFSQKDSWFDGDTGQEWSGEAVRVAREEVLKELEAWIKSVK</sequence>
<evidence type="ECO:0000313" key="1">
    <source>
        <dbReference type="EMBL" id="TCL36436.1"/>
    </source>
</evidence>
<reference evidence="1 2" key="1">
    <citation type="submission" date="2019-03" db="EMBL/GenBank/DDBJ databases">
        <title>Genomic Encyclopedia of Type Strains, Phase IV (KMG-IV): sequencing the most valuable type-strain genomes for metagenomic binning, comparative biology and taxonomic classification.</title>
        <authorList>
            <person name="Goeker M."/>
        </authorList>
    </citation>
    <scope>NUCLEOTIDE SEQUENCE [LARGE SCALE GENOMIC DNA]</scope>
    <source>
        <strain evidence="1 2">DSM 15969</strain>
    </source>
</reference>
<dbReference type="Proteomes" id="UP000295063">
    <property type="component" value="Unassembled WGS sequence"/>
</dbReference>